<proteinExistence type="predicted"/>
<sequence length="125" mass="14224">MVDELVMFTYRIGAAIPVVLVENSGRCNKNENDEKILPNGTAWIPNLIETITNVISNGSKAIVVDKKLIEGPNPNNRGKILIPFILAFQYFFVVKRIQRAIKDDIAKEDKPLWELRDRGLANREF</sequence>
<keyword evidence="2" id="KW-1185">Reference proteome</keyword>
<dbReference type="Proteomes" id="UP001415857">
    <property type="component" value="Unassembled WGS sequence"/>
</dbReference>
<dbReference type="EMBL" id="JBBPBK010000016">
    <property type="protein sequence ID" value="KAK9267708.1"/>
    <property type="molecule type" value="Genomic_DNA"/>
</dbReference>
<evidence type="ECO:0000313" key="2">
    <source>
        <dbReference type="Proteomes" id="UP001415857"/>
    </source>
</evidence>
<evidence type="ECO:0000313" key="1">
    <source>
        <dbReference type="EMBL" id="KAK9267708.1"/>
    </source>
</evidence>
<gene>
    <name evidence="1" type="ORF">L1049_010140</name>
</gene>
<dbReference type="Gene3D" id="3.40.50.300">
    <property type="entry name" value="P-loop containing nucleotide triphosphate hydrolases"/>
    <property type="match status" value="1"/>
</dbReference>
<name>A0AAP0N707_LIQFO</name>
<protein>
    <submittedName>
        <fullName evidence="1">Uncharacterized protein</fullName>
    </submittedName>
</protein>
<reference evidence="1 2" key="1">
    <citation type="journal article" date="2024" name="Plant J.">
        <title>Genome sequences and population genomics reveal climatic adaptation and genomic divergence between two closely related sweetgum species.</title>
        <authorList>
            <person name="Xu W.Q."/>
            <person name="Ren C.Q."/>
            <person name="Zhang X.Y."/>
            <person name="Comes H.P."/>
            <person name="Liu X.H."/>
            <person name="Li Y.G."/>
            <person name="Kettle C.J."/>
            <person name="Jalonen R."/>
            <person name="Gaisberger H."/>
            <person name="Ma Y.Z."/>
            <person name="Qiu Y.X."/>
        </authorList>
    </citation>
    <scope>NUCLEOTIDE SEQUENCE [LARGE SCALE GENOMIC DNA]</scope>
    <source>
        <strain evidence="1">Hangzhou</strain>
    </source>
</reference>
<accession>A0AAP0N707</accession>
<organism evidence="1 2">
    <name type="scientific">Liquidambar formosana</name>
    <name type="common">Formosan gum</name>
    <dbReference type="NCBI Taxonomy" id="63359"/>
    <lineage>
        <taxon>Eukaryota</taxon>
        <taxon>Viridiplantae</taxon>
        <taxon>Streptophyta</taxon>
        <taxon>Embryophyta</taxon>
        <taxon>Tracheophyta</taxon>
        <taxon>Spermatophyta</taxon>
        <taxon>Magnoliopsida</taxon>
        <taxon>eudicotyledons</taxon>
        <taxon>Gunneridae</taxon>
        <taxon>Pentapetalae</taxon>
        <taxon>Saxifragales</taxon>
        <taxon>Altingiaceae</taxon>
        <taxon>Liquidambar</taxon>
    </lineage>
</organism>
<comment type="caution">
    <text evidence="1">The sequence shown here is derived from an EMBL/GenBank/DDBJ whole genome shotgun (WGS) entry which is preliminary data.</text>
</comment>
<dbReference type="AlphaFoldDB" id="A0AAP0N707"/>
<dbReference type="InterPro" id="IPR027417">
    <property type="entry name" value="P-loop_NTPase"/>
</dbReference>